<proteinExistence type="predicted"/>
<gene>
    <name evidence="3" type="ORF">CALMAC_LOCUS2984</name>
</gene>
<dbReference type="Proteomes" id="UP000410492">
    <property type="component" value="Unassembled WGS sequence"/>
</dbReference>
<dbReference type="InterPro" id="IPR000477">
    <property type="entry name" value="RT_dom"/>
</dbReference>
<keyword evidence="4" id="KW-1185">Reference proteome</keyword>
<dbReference type="Pfam" id="PF03372">
    <property type="entry name" value="Exo_endo_phos"/>
    <property type="match status" value="1"/>
</dbReference>
<feature type="region of interest" description="Disordered" evidence="1">
    <location>
        <begin position="1"/>
        <end position="25"/>
    </location>
</feature>
<dbReference type="SUPFAM" id="SSF56219">
    <property type="entry name" value="DNase I-like"/>
    <property type="match status" value="1"/>
</dbReference>
<dbReference type="InterPro" id="IPR036691">
    <property type="entry name" value="Endo/exonu/phosph_ase_sf"/>
</dbReference>
<dbReference type="SUPFAM" id="SSF56672">
    <property type="entry name" value="DNA/RNA polymerases"/>
    <property type="match status" value="1"/>
</dbReference>
<feature type="domain" description="Reverse transcriptase" evidence="2">
    <location>
        <begin position="558"/>
        <end position="827"/>
    </location>
</feature>
<dbReference type="PANTHER" id="PTHR47027">
    <property type="entry name" value="REVERSE TRANSCRIPTASE DOMAIN-CONTAINING PROTEIN"/>
    <property type="match status" value="1"/>
</dbReference>
<dbReference type="GO" id="GO:0003824">
    <property type="term" value="F:catalytic activity"/>
    <property type="evidence" value="ECO:0007669"/>
    <property type="project" value="InterPro"/>
</dbReference>
<evidence type="ECO:0000256" key="1">
    <source>
        <dbReference type="SAM" id="MobiDB-lite"/>
    </source>
</evidence>
<sequence>MLGSFLVDTPSDPTSNRRQGVSGPPGVKCATGHMFVGDQAAYGNKATGTFQQHKPRLREAMRIGTWNVQGMLQPGKLAIIEKEMREHNIGILGLSETHWKEEGHFVTSNGNTVYFTGHHTQNFSGVAFVVSPQFNNIVLSYSSIMDRIILIKLDTKPVKLNIIQVYAPTTSASEEFVSDFYNKLQDIMQNIPSREITIIAGDLNAKVGKYKDQGDLKQVIGRFGVGERNERGEKLIDFCIQNKLVITNTTFNHHIRRLYTWKSPGDRYRNQIDYIMINQRWKSSIMNTKTYPGADCNSDHQLLVTVLRIKLNTSKKITKSKRMVIYPSEKQQFRALVDRNIQDLKSTEDCETIWNDLKTSINIAHTQILSQRNNIPIKKQWMSLETWQLIEQRKNVKKTGLTEEQQKQEYQQLNRLIQKNCRQDQNTYLNAQCDEVQSHAEKNQVRDLFKKIKEIVKDFKPKTWAIEDKNGMLLTDKKQITERWREYCEELYFDEQINDQQRQINNTDREPEILKSEVEDAIKKLKNNKAPGIDEVTGEILKELGDEAVNIILKICNLIWETGIWPKDWTTSVMIPLHKKGSTRKCNNYRTLSLISHTSKVLLHIINNRLRHYVDNEIAREQAGFVKGRGTRNQIVNIRQMIEKCREYNVPMVMCFIDYNKAFDFVNWSRLWEILNKMSVPDHLINLIKNLYLESTAVVKIEDMMSKDFHPQRGVRQGCILSATLFNIYGEAIMRNCLDEWEGGILVGGEKISNLRYADDTTIFAATEEEMATLLSRIEQESAKFGLTINKTKTKLMIVDKLNVVSRTHLLDDLERVNNFVYLGSTISNMGGCVEEVKRRIAMAKSAMLRLTKIWKSSYITRKTKMNLIRTLVFPVFSYGSESWTLRDKERKYIDSFEMWCYRRMLRIPWTARRTNQSILEELNITTRLSSLCMKRVLQYFGHIARRPDNNIDKLIVMGEVHGKRSRGRSPMRWSDQIRQITSQPLHVSFHQAEDRVTFSNTCLASGETGDSGTLLQVTRVTRRLQ</sequence>
<dbReference type="AlphaFoldDB" id="A0A653BRG8"/>
<dbReference type="InterPro" id="IPR043502">
    <property type="entry name" value="DNA/RNA_pol_sf"/>
</dbReference>
<dbReference type="Pfam" id="PF00078">
    <property type="entry name" value="RVT_1"/>
    <property type="match status" value="1"/>
</dbReference>
<dbReference type="CDD" id="cd09076">
    <property type="entry name" value="L1-EN"/>
    <property type="match status" value="1"/>
</dbReference>
<dbReference type="EMBL" id="CAACVG010003884">
    <property type="protein sequence ID" value="VEN37906.1"/>
    <property type="molecule type" value="Genomic_DNA"/>
</dbReference>
<dbReference type="CDD" id="cd01650">
    <property type="entry name" value="RT_nLTR_like"/>
    <property type="match status" value="1"/>
</dbReference>
<evidence type="ECO:0000259" key="2">
    <source>
        <dbReference type="PROSITE" id="PS50878"/>
    </source>
</evidence>
<organism evidence="3 4">
    <name type="scientific">Callosobruchus maculatus</name>
    <name type="common">Southern cowpea weevil</name>
    <name type="synonym">Pulse bruchid</name>
    <dbReference type="NCBI Taxonomy" id="64391"/>
    <lineage>
        <taxon>Eukaryota</taxon>
        <taxon>Metazoa</taxon>
        <taxon>Ecdysozoa</taxon>
        <taxon>Arthropoda</taxon>
        <taxon>Hexapoda</taxon>
        <taxon>Insecta</taxon>
        <taxon>Pterygota</taxon>
        <taxon>Neoptera</taxon>
        <taxon>Endopterygota</taxon>
        <taxon>Coleoptera</taxon>
        <taxon>Polyphaga</taxon>
        <taxon>Cucujiformia</taxon>
        <taxon>Chrysomeloidea</taxon>
        <taxon>Chrysomelidae</taxon>
        <taxon>Bruchinae</taxon>
        <taxon>Bruchini</taxon>
        <taxon>Callosobruchus</taxon>
    </lineage>
</organism>
<dbReference type="PANTHER" id="PTHR47027:SF8">
    <property type="entry name" value="RIBONUCLEASE H"/>
    <property type="match status" value="1"/>
</dbReference>
<reference evidence="3 4" key="1">
    <citation type="submission" date="2019-01" db="EMBL/GenBank/DDBJ databases">
        <authorList>
            <person name="Sayadi A."/>
        </authorList>
    </citation>
    <scope>NUCLEOTIDE SEQUENCE [LARGE SCALE GENOMIC DNA]</scope>
</reference>
<dbReference type="Gene3D" id="3.60.10.10">
    <property type="entry name" value="Endonuclease/exonuclease/phosphatase"/>
    <property type="match status" value="1"/>
</dbReference>
<dbReference type="OrthoDB" id="6776014at2759"/>
<protein>
    <recommendedName>
        <fullName evidence="2">Reverse transcriptase domain-containing protein</fullName>
    </recommendedName>
</protein>
<evidence type="ECO:0000313" key="3">
    <source>
        <dbReference type="EMBL" id="VEN37906.1"/>
    </source>
</evidence>
<dbReference type="PROSITE" id="PS50878">
    <property type="entry name" value="RT_POL"/>
    <property type="match status" value="1"/>
</dbReference>
<accession>A0A653BRG8</accession>
<evidence type="ECO:0000313" key="4">
    <source>
        <dbReference type="Proteomes" id="UP000410492"/>
    </source>
</evidence>
<name>A0A653BRG8_CALMS</name>
<dbReference type="GO" id="GO:0071897">
    <property type="term" value="P:DNA biosynthetic process"/>
    <property type="evidence" value="ECO:0007669"/>
    <property type="project" value="UniProtKB-ARBA"/>
</dbReference>
<dbReference type="InterPro" id="IPR005135">
    <property type="entry name" value="Endo/exonuclease/phosphatase"/>
</dbReference>